<dbReference type="AlphaFoldDB" id="A0A1D7QWC5"/>
<name>A0A1D7QWC5_9BACI</name>
<dbReference type="Gene3D" id="1.10.220.80">
    <property type="entry name" value="BH2638-like"/>
    <property type="match status" value="1"/>
</dbReference>
<dbReference type="InterPro" id="IPR023324">
    <property type="entry name" value="BH2638-like_sf"/>
</dbReference>
<accession>A0A1D7QWC5</accession>
<dbReference type="Proteomes" id="UP000094463">
    <property type="component" value="Chromosome"/>
</dbReference>
<feature type="region of interest" description="Disordered" evidence="1">
    <location>
        <begin position="73"/>
        <end position="93"/>
    </location>
</feature>
<reference evidence="2 3" key="1">
    <citation type="submission" date="2015-08" db="EMBL/GenBank/DDBJ databases">
        <title>The complete genome sequence of Bacillus beveridgei MLTeJB.</title>
        <authorList>
            <person name="Hanson T.E."/>
            <person name="Mesa C."/>
            <person name="Basesman S.M."/>
            <person name="Oremland R.S."/>
        </authorList>
    </citation>
    <scope>NUCLEOTIDE SEQUENCE [LARGE SCALE GENOMIC DNA]</scope>
    <source>
        <strain evidence="2 3">MLTeJB</strain>
    </source>
</reference>
<dbReference type="RefSeq" id="WP_069365309.1">
    <property type="nucleotide sequence ID" value="NZ_CP012502.1"/>
</dbReference>
<proteinExistence type="predicted"/>
<dbReference type="KEGG" id="bbev:BBEV_1954"/>
<keyword evidence="3" id="KW-1185">Reference proteome</keyword>
<dbReference type="PIRSF" id="PIRSF037260">
    <property type="entry name" value="UPF0223"/>
    <property type="match status" value="1"/>
</dbReference>
<evidence type="ECO:0000313" key="2">
    <source>
        <dbReference type="EMBL" id="AOM83315.1"/>
    </source>
</evidence>
<evidence type="ECO:0000313" key="3">
    <source>
        <dbReference type="Proteomes" id="UP000094463"/>
    </source>
</evidence>
<dbReference type="SUPFAM" id="SSF158504">
    <property type="entry name" value="BH2638-like"/>
    <property type="match status" value="1"/>
</dbReference>
<sequence length="93" mass="10794">MNEEVQLPVSIEWSTEEVIDVVNFFEAIDRAYGKGVERDLLITLYRHYKAVVPAKSEEKKHFKDYEEQTGQSAYHTVKKAKEGESGDTIKMKR</sequence>
<evidence type="ECO:0000256" key="1">
    <source>
        <dbReference type="SAM" id="MobiDB-lite"/>
    </source>
</evidence>
<gene>
    <name evidence="2" type="ORF">BBEV_1954</name>
</gene>
<organism evidence="2 3">
    <name type="scientific">Salisediminibacterium beveridgei</name>
    <dbReference type="NCBI Taxonomy" id="632773"/>
    <lineage>
        <taxon>Bacteria</taxon>
        <taxon>Bacillati</taxon>
        <taxon>Bacillota</taxon>
        <taxon>Bacilli</taxon>
        <taxon>Bacillales</taxon>
        <taxon>Bacillaceae</taxon>
        <taxon>Salisediminibacterium</taxon>
    </lineage>
</organism>
<dbReference type="EMBL" id="CP012502">
    <property type="protein sequence ID" value="AOM83315.1"/>
    <property type="molecule type" value="Genomic_DNA"/>
</dbReference>
<dbReference type="NCBIfam" id="NF003353">
    <property type="entry name" value="PRK04387.1"/>
    <property type="match status" value="1"/>
</dbReference>
<protein>
    <submittedName>
        <fullName evidence="2">Uncharacterized protein</fullName>
    </submittedName>
</protein>
<dbReference type="PATRIC" id="fig|632773.3.peg.2047"/>
<feature type="compositionally biased region" description="Basic and acidic residues" evidence="1">
    <location>
        <begin position="79"/>
        <end position="93"/>
    </location>
</feature>
<dbReference type="InterPro" id="IPR007920">
    <property type="entry name" value="UPF0223"/>
</dbReference>
<dbReference type="STRING" id="632773.BBEV_1954"/>
<dbReference type="Pfam" id="PF05256">
    <property type="entry name" value="UPF0223"/>
    <property type="match status" value="1"/>
</dbReference>
<dbReference type="OrthoDB" id="1649074at2"/>